<evidence type="ECO:0000259" key="2">
    <source>
        <dbReference type="SMART" id="SM00355"/>
    </source>
</evidence>
<gene>
    <name evidence="3" type="ORF">ERUC_LOCUS34639</name>
</gene>
<dbReference type="InterPro" id="IPR036236">
    <property type="entry name" value="Znf_C2H2_sf"/>
</dbReference>
<proteinExistence type="predicted"/>
<keyword evidence="4" id="KW-1185">Reference proteome</keyword>
<dbReference type="SMART" id="SM00355">
    <property type="entry name" value="ZnF_C2H2"/>
    <property type="match status" value="2"/>
</dbReference>
<organism evidence="3 4">
    <name type="scientific">Eruca vesicaria subsp. sativa</name>
    <name type="common">Garden rocket</name>
    <name type="synonym">Eruca sativa</name>
    <dbReference type="NCBI Taxonomy" id="29727"/>
    <lineage>
        <taxon>Eukaryota</taxon>
        <taxon>Viridiplantae</taxon>
        <taxon>Streptophyta</taxon>
        <taxon>Embryophyta</taxon>
        <taxon>Tracheophyta</taxon>
        <taxon>Spermatophyta</taxon>
        <taxon>Magnoliopsida</taxon>
        <taxon>eudicotyledons</taxon>
        <taxon>Gunneridae</taxon>
        <taxon>Pentapetalae</taxon>
        <taxon>rosids</taxon>
        <taxon>malvids</taxon>
        <taxon>Brassicales</taxon>
        <taxon>Brassicaceae</taxon>
        <taxon>Brassiceae</taxon>
        <taxon>Eruca</taxon>
    </lineage>
</organism>
<dbReference type="PANTHER" id="PTHR14379">
    <property type="entry name" value="LIMKAIN B LKAP"/>
    <property type="match status" value="1"/>
</dbReference>
<dbReference type="Proteomes" id="UP001642260">
    <property type="component" value="Unassembled WGS sequence"/>
</dbReference>
<feature type="region of interest" description="Disordered" evidence="1">
    <location>
        <begin position="247"/>
        <end position="282"/>
    </location>
</feature>
<dbReference type="PANTHER" id="PTHR14379:SF78">
    <property type="entry name" value="NYN DOMAIN-CONTAINING PROTEIN"/>
    <property type="match status" value="1"/>
</dbReference>
<dbReference type="AlphaFoldDB" id="A0ABC8LF46"/>
<accession>A0ABC8LF46</accession>
<evidence type="ECO:0000313" key="3">
    <source>
        <dbReference type="EMBL" id="CAH8382156.1"/>
    </source>
</evidence>
<sequence length="282" mass="31722">MAGRGGALARAPRAGVWWDLNTCTIPDGIDPSSIRGCIESAVHKAIGCRSSIVIMYAIGNLEYIPADLLDKIALSGITLIHAPCGGKDLIQFLDQWCGQHPSGYIMVISGDYTMVNPHRYKWMKECTKFCAYPKGYWPTTPPPPSQVFAKEFVWETLVTDNPSCAIEGADEPLCICDICDAVYNTCNEFTTHLKSEQHRETLFGIVPVDFDLATMSEWPRYFCPVCNYPAYDEYNLLLHNASEEHTRKLAEKEPQAEDCQSRKRNPLEDLSYERNKKQAIIS</sequence>
<feature type="compositionally biased region" description="Basic and acidic residues" evidence="1">
    <location>
        <begin position="247"/>
        <end position="276"/>
    </location>
</feature>
<dbReference type="InterPro" id="IPR013087">
    <property type="entry name" value="Znf_C2H2_type"/>
</dbReference>
<dbReference type="EMBL" id="CAKOAT010542932">
    <property type="protein sequence ID" value="CAH8382156.1"/>
    <property type="molecule type" value="Genomic_DNA"/>
</dbReference>
<evidence type="ECO:0000256" key="1">
    <source>
        <dbReference type="SAM" id="MobiDB-lite"/>
    </source>
</evidence>
<dbReference type="CDD" id="cd10910">
    <property type="entry name" value="PIN_limkain_b1_N_like"/>
    <property type="match status" value="1"/>
</dbReference>
<feature type="domain" description="C2H2-type" evidence="2">
    <location>
        <begin position="174"/>
        <end position="198"/>
    </location>
</feature>
<feature type="domain" description="C2H2-type" evidence="2">
    <location>
        <begin position="221"/>
        <end position="245"/>
    </location>
</feature>
<comment type="caution">
    <text evidence="3">The sequence shown here is derived from an EMBL/GenBank/DDBJ whole genome shotgun (WGS) entry which is preliminary data.</text>
</comment>
<dbReference type="InterPro" id="IPR024768">
    <property type="entry name" value="Marf1"/>
</dbReference>
<name>A0ABC8LF46_ERUVS</name>
<dbReference type="SUPFAM" id="SSF57667">
    <property type="entry name" value="beta-beta-alpha zinc fingers"/>
    <property type="match status" value="2"/>
</dbReference>
<reference evidence="3 4" key="1">
    <citation type="submission" date="2022-03" db="EMBL/GenBank/DDBJ databases">
        <authorList>
            <person name="Macdonald S."/>
            <person name="Ahmed S."/>
            <person name="Newling K."/>
        </authorList>
    </citation>
    <scope>NUCLEOTIDE SEQUENCE [LARGE SCALE GENOMIC DNA]</scope>
</reference>
<evidence type="ECO:0000313" key="4">
    <source>
        <dbReference type="Proteomes" id="UP001642260"/>
    </source>
</evidence>
<protein>
    <recommendedName>
        <fullName evidence="2">C2H2-type domain-containing protein</fullName>
    </recommendedName>
</protein>